<feature type="domain" description="Fido" evidence="3">
    <location>
        <begin position="116"/>
        <end position="286"/>
    </location>
</feature>
<sequence length="400" mass="45034">MPTLLQACSPYVPSDKALRNSPLPDMALAINAASAKLAGRVAEETRRTLIRHMAVINSYYSNLIEGNRTLPHEIRAAQQGEFSADPAKRDLQLESLAHIEAQNWLQDQSPGLDKLFTADFIQAIHRQFYRHIPNTFRELKNEQGEVIEQVIPGDWRSKPVTVGRHHPPPPETLPQFMQQFCETYHPSRYSGDRKVIAVMCAHHRLAWIHPFADGNGRVMRLFTDASLRALGLESEGVWCLSRGLARSSTQYKAALAHTDMPRQGDYDGRGQLSESALLAFCQFMLETALDQIQYMDELLALDAIQARIASYVQARNDNRVSGMGQLKEAASLVLYSAFLQGRLKRAHALELTGMPERSARRLLSQLKQEGLLTEISPRSDLYWAIPAHAEPWYFPQLAPA</sequence>
<keyword evidence="2" id="KW-0067">ATP-binding</keyword>
<dbReference type="PANTHER" id="PTHR13504">
    <property type="entry name" value="FIDO DOMAIN-CONTAINING PROTEIN DDB_G0283145"/>
    <property type="match status" value="1"/>
</dbReference>
<keyword evidence="2" id="KW-0547">Nucleotide-binding</keyword>
<evidence type="ECO:0000313" key="4">
    <source>
        <dbReference type="EMBL" id="TDY02714.1"/>
    </source>
</evidence>
<dbReference type="InterPro" id="IPR036597">
    <property type="entry name" value="Fido-like_dom_sf"/>
</dbReference>
<reference evidence="4 5" key="1">
    <citation type="submission" date="2019-03" db="EMBL/GenBank/DDBJ databases">
        <title>Genomic Encyclopedia of Type Strains, Phase IV (KMG-IV): sequencing the most valuable type-strain genomes for metagenomic binning, comparative biology and taxonomic classification.</title>
        <authorList>
            <person name="Goeker M."/>
        </authorList>
    </citation>
    <scope>NUCLEOTIDE SEQUENCE [LARGE SCALE GENOMIC DNA]</scope>
    <source>
        <strain evidence="4 5">DSM 16326</strain>
    </source>
</reference>
<proteinExistence type="predicted"/>
<dbReference type="RefSeq" id="WP_134081912.1">
    <property type="nucleotide sequence ID" value="NZ_SOQX01000002.1"/>
</dbReference>
<accession>A0A4R8IQW8</accession>
<dbReference type="Pfam" id="PF02661">
    <property type="entry name" value="Fic"/>
    <property type="match status" value="1"/>
</dbReference>
<evidence type="ECO:0000313" key="5">
    <source>
        <dbReference type="Proteomes" id="UP000294914"/>
    </source>
</evidence>
<dbReference type="OrthoDB" id="9807853at2"/>
<feature type="binding site" evidence="2">
    <location>
        <begin position="213"/>
        <end position="220"/>
    </location>
    <ligand>
        <name>ATP</name>
        <dbReference type="ChEBI" id="CHEBI:30616"/>
    </ligand>
</feature>
<evidence type="ECO:0000256" key="2">
    <source>
        <dbReference type="PIRSR" id="PIRSR640198-2"/>
    </source>
</evidence>
<gene>
    <name evidence="4" type="ORF">EDC23_1092</name>
</gene>
<dbReference type="EMBL" id="SOQX01000002">
    <property type="protein sequence ID" value="TDY02714.1"/>
    <property type="molecule type" value="Genomic_DNA"/>
</dbReference>
<evidence type="ECO:0000256" key="1">
    <source>
        <dbReference type="PIRSR" id="PIRSR640198-1"/>
    </source>
</evidence>
<dbReference type="AlphaFoldDB" id="A0A4R8IQW8"/>
<name>A0A4R8IQW8_9GAMM</name>
<dbReference type="SUPFAM" id="SSF140931">
    <property type="entry name" value="Fic-like"/>
    <property type="match status" value="1"/>
</dbReference>
<protein>
    <submittedName>
        <fullName evidence="4">Fic family protein</fullName>
    </submittedName>
</protein>
<dbReference type="InterPro" id="IPR003812">
    <property type="entry name" value="Fido"/>
</dbReference>
<feature type="binding site" evidence="2">
    <location>
        <begin position="162"/>
        <end position="165"/>
    </location>
    <ligand>
        <name>ATP</name>
        <dbReference type="ChEBI" id="CHEBI:30616"/>
    </ligand>
</feature>
<dbReference type="PROSITE" id="PS51459">
    <property type="entry name" value="FIDO"/>
    <property type="match status" value="1"/>
</dbReference>
<comment type="caution">
    <text evidence="4">The sequence shown here is derived from an EMBL/GenBank/DDBJ whole genome shotgun (WGS) entry which is preliminary data.</text>
</comment>
<dbReference type="GO" id="GO:0005524">
    <property type="term" value="F:ATP binding"/>
    <property type="evidence" value="ECO:0007669"/>
    <property type="project" value="UniProtKB-KW"/>
</dbReference>
<dbReference type="InterPro" id="IPR040198">
    <property type="entry name" value="Fido_containing"/>
</dbReference>
<dbReference type="Proteomes" id="UP000294914">
    <property type="component" value="Unassembled WGS sequence"/>
</dbReference>
<evidence type="ECO:0000259" key="3">
    <source>
        <dbReference type="PROSITE" id="PS51459"/>
    </source>
</evidence>
<dbReference type="PANTHER" id="PTHR13504:SF38">
    <property type="entry name" value="FIDO DOMAIN-CONTAINING PROTEIN"/>
    <property type="match status" value="1"/>
</dbReference>
<organism evidence="4 5">
    <name type="scientific">Thiohalophilus thiocyanatoxydans</name>
    <dbReference type="NCBI Taxonomy" id="381308"/>
    <lineage>
        <taxon>Bacteria</taxon>
        <taxon>Pseudomonadati</taxon>
        <taxon>Pseudomonadota</taxon>
        <taxon>Gammaproteobacteria</taxon>
        <taxon>Thiohalomonadales</taxon>
        <taxon>Thiohalophilaceae</taxon>
        <taxon>Thiohalophilus</taxon>
    </lineage>
</organism>
<feature type="active site" evidence="1">
    <location>
        <position position="209"/>
    </location>
</feature>
<keyword evidence="5" id="KW-1185">Reference proteome</keyword>
<dbReference type="Gene3D" id="1.10.3290.10">
    <property type="entry name" value="Fido-like domain"/>
    <property type="match status" value="1"/>
</dbReference>